<proteinExistence type="predicted"/>
<dbReference type="EMBL" id="CP013195">
    <property type="protein sequence ID" value="ALO49965.1"/>
    <property type="molecule type" value="Genomic_DNA"/>
</dbReference>
<evidence type="ECO:0000313" key="2">
    <source>
        <dbReference type="Proteomes" id="UP000056252"/>
    </source>
</evidence>
<dbReference type="PANTHER" id="PTHR37833">
    <property type="entry name" value="LIPOPROTEIN-RELATED"/>
    <property type="match status" value="1"/>
</dbReference>
<sequence length="119" mass="13108">MSCGRGQKPVANAQTTVKFYMTDHDFGTYAERESKTCSFVFRNEGSKPLVISRAEADCGCTTVAFPKRPIAPGKKDSLIITYDGNGFTPGAYRKWITVQTNGADTAIMLTIRGRYEPID</sequence>
<dbReference type="Pfam" id="PF07610">
    <property type="entry name" value="DUF1573"/>
    <property type="match status" value="1"/>
</dbReference>
<accession>A0A0S2KNX8</accession>
<dbReference type="Proteomes" id="UP000056252">
    <property type="component" value="Chromosome"/>
</dbReference>
<dbReference type="InterPro" id="IPR011467">
    <property type="entry name" value="DUF1573"/>
</dbReference>
<organism evidence="1 2">
    <name type="scientific">Hoylesella enoeca</name>
    <dbReference type="NCBI Taxonomy" id="76123"/>
    <lineage>
        <taxon>Bacteria</taxon>
        <taxon>Pseudomonadati</taxon>
        <taxon>Bacteroidota</taxon>
        <taxon>Bacteroidia</taxon>
        <taxon>Bacteroidales</taxon>
        <taxon>Prevotellaceae</taxon>
        <taxon>Hoylesella</taxon>
    </lineage>
</organism>
<dbReference type="KEGG" id="peo:AS203_09935"/>
<protein>
    <recommendedName>
        <fullName evidence="3">DUF1573 domain-containing protein</fullName>
    </recommendedName>
</protein>
<gene>
    <name evidence="1" type="ORF">AS203_09935</name>
</gene>
<evidence type="ECO:0000313" key="1">
    <source>
        <dbReference type="EMBL" id="ALO49965.1"/>
    </source>
</evidence>
<reference evidence="2" key="1">
    <citation type="submission" date="2015-11" db="EMBL/GenBank/DDBJ databases">
        <authorList>
            <person name="Holder M.E."/>
            <person name="Ajami N.J."/>
            <person name="Petrosino J.F."/>
        </authorList>
    </citation>
    <scope>NUCLEOTIDE SEQUENCE [LARGE SCALE GENOMIC DNA]</scope>
    <source>
        <strain evidence="2">F0113</strain>
    </source>
</reference>
<evidence type="ECO:0008006" key="3">
    <source>
        <dbReference type="Google" id="ProtNLM"/>
    </source>
</evidence>
<keyword evidence="2" id="KW-1185">Reference proteome</keyword>
<name>A0A0S2KNX8_9BACT</name>
<dbReference type="PANTHER" id="PTHR37833:SF1">
    <property type="entry name" value="SIGNAL PEPTIDE PROTEIN"/>
    <property type="match status" value="1"/>
</dbReference>
<dbReference type="InterPro" id="IPR013783">
    <property type="entry name" value="Ig-like_fold"/>
</dbReference>
<dbReference type="AlphaFoldDB" id="A0A0S2KNX8"/>
<dbReference type="STRING" id="76123.AS203_09935"/>
<dbReference type="Gene3D" id="2.60.40.10">
    <property type="entry name" value="Immunoglobulins"/>
    <property type="match status" value="1"/>
</dbReference>